<proteinExistence type="predicted"/>
<dbReference type="HOGENOM" id="CLU_114480_1_0_11"/>
<dbReference type="InterPro" id="IPR027417">
    <property type="entry name" value="P-loop_NTPase"/>
</dbReference>
<dbReference type="EMBL" id="CP006272">
    <property type="protein sequence ID" value="AGZ41618.1"/>
    <property type="molecule type" value="Genomic_DNA"/>
</dbReference>
<keyword evidence="2" id="KW-0067">ATP-binding</keyword>
<dbReference type="Proteomes" id="UP000017746">
    <property type="component" value="Chromosome"/>
</dbReference>
<sequence length="191" mass="20875">MLRYIVSGAPGAGKTVLVRALRKLGYAVVDEAATDVIAWGQAGGDDEPWRGAGFVDAVARVQRERQQQATGVVQVFDRSPICTLALARYSDRPVTAGLAAEVERVVAQGIYQRRVFFVRLLGFITPTAARRIGLADSVRFERFHEEAYREYGFELVDVPAGTLEARVELVDGYLRAESLKEGSGRGRPCGS</sequence>
<dbReference type="GO" id="GO:0005524">
    <property type="term" value="F:ATP binding"/>
    <property type="evidence" value="ECO:0007669"/>
    <property type="project" value="UniProtKB-KW"/>
</dbReference>
<protein>
    <submittedName>
        <fullName evidence="2">ATP-binding protein</fullName>
    </submittedName>
</protein>
<dbReference type="Gene3D" id="3.40.50.300">
    <property type="entry name" value="P-loop containing nucleotide triphosphate hydrolases"/>
    <property type="match status" value="1"/>
</dbReference>
<evidence type="ECO:0000259" key="1">
    <source>
        <dbReference type="Pfam" id="PF13521"/>
    </source>
</evidence>
<dbReference type="OrthoDB" id="5638848at2"/>
<evidence type="ECO:0000313" key="2">
    <source>
        <dbReference type="EMBL" id="AGZ41618.1"/>
    </source>
</evidence>
<evidence type="ECO:0000313" key="3">
    <source>
        <dbReference type="Proteomes" id="UP000017746"/>
    </source>
</evidence>
<reference evidence="2 3" key="1">
    <citation type="journal article" date="2014" name="J. Biotechnol.">
        <title>Complete genome sequence of the actinobacterium Actinoplanes friuliensis HAG 010964, producer of the lipopeptide antibiotic friulimycin.</title>
        <authorList>
            <person name="Ruckert C."/>
            <person name="Szczepanowski R."/>
            <person name="Albersmeier A."/>
            <person name="Goesmann A."/>
            <person name="Fischer N."/>
            <person name="Steinkamper A."/>
            <person name="Puhler A."/>
            <person name="Biener R."/>
            <person name="Schwartz D."/>
            <person name="Kalinowski J."/>
        </authorList>
    </citation>
    <scope>NUCLEOTIDE SEQUENCE [LARGE SCALE GENOMIC DNA]</scope>
    <source>
        <strain evidence="2 3">DSM 7358</strain>
    </source>
</reference>
<dbReference type="InterPro" id="IPR038727">
    <property type="entry name" value="NadR/Ttd14_AAA_dom"/>
</dbReference>
<dbReference type="PATRIC" id="fig|1246995.3.peg.3386"/>
<feature type="domain" description="NadR/Ttd14 AAA" evidence="1">
    <location>
        <begin position="3"/>
        <end position="166"/>
    </location>
</feature>
<organism evidence="2 3">
    <name type="scientific">Actinoplanes friuliensis DSM 7358</name>
    <dbReference type="NCBI Taxonomy" id="1246995"/>
    <lineage>
        <taxon>Bacteria</taxon>
        <taxon>Bacillati</taxon>
        <taxon>Actinomycetota</taxon>
        <taxon>Actinomycetes</taxon>
        <taxon>Micromonosporales</taxon>
        <taxon>Micromonosporaceae</taxon>
        <taxon>Actinoplanes</taxon>
    </lineage>
</organism>
<keyword evidence="2" id="KW-0547">Nucleotide-binding</keyword>
<dbReference type="eggNOG" id="COG3911">
    <property type="taxonomic scope" value="Bacteria"/>
</dbReference>
<dbReference type="RefSeq" id="WP_023361710.1">
    <property type="nucleotide sequence ID" value="NC_022657.1"/>
</dbReference>
<dbReference type="AlphaFoldDB" id="U5VXD3"/>
<accession>U5VXD3</accession>
<gene>
    <name evidence="2" type="ORF">AFR_16700</name>
</gene>
<name>U5VXD3_9ACTN</name>
<keyword evidence="3" id="KW-1185">Reference proteome</keyword>
<dbReference type="STRING" id="1246995.AFR_16700"/>
<dbReference type="Pfam" id="PF13521">
    <property type="entry name" value="AAA_28"/>
    <property type="match status" value="1"/>
</dbReference>
<dbReference type="SUPFAM" id="SSF52540">
    <property type="entry name" value="P-loop containing nucleoside triphosphate hydrolases"/>
    <property type="match status" value="1"/>
</dbReference>
<dbReference type="KEGG" id="afs:AFR_16700"/>